<dbReference type="RefSeq" id="WP_350348155.1">
    <property type="nucleotide sequence ID" value="NZ_CP158374.1"/>
</dbReference>
<feature type="active site" evidence="10 11">
    <location>
        <position position="118"/>
    </location>
</feature>
<dbReference type="PROSITE" id="PS51462">
    <property type="entry name" value="NUDIX"/>
    <property type="match status" value="1"/>
</dbReference>
<keyword evidence="7 10" id="KW-0464">Manganese</keyword>
<evidence type="ECO:0000256" key="2">
    <source>
        <dbReference type="ARBA" id="ARBA00007579"/>
    </source>
</evidence>
<comment type="similarity">
    <text evidence="2 10">Belongs to the IPP isomerase type 1 family.</text>
</comment>
<dbReference type="GO" id="GO:0046872">
    <property type="term" value="F:metal ion binding"/>
    <property type="evidence" value="ECO:0007669"/>
    <property type="project" value="UniProtKB-KW"/>
</dbReference>
<comment type="cofactor">
    <cofactor evidence="10">
        <name>Mg(2+)</name>
        <dbReference type="ChEBI" id="CHEBI:18420"/>
    </cofactor>
    <text evidence="10">Binds 1 Mg(2+) ion per subunit. The magnesium ion binds only when substrate is bound.</text>
</comment>
<sequence length="202" mass="21647">MTDPVEEVVLLDADDRPIGTAPKASVHGANTARHLAFSCHVFNPAGELLVTRRALAKQAWPGVWTNSFCGHPGPAETLPHAIRRRGEFELGLELSDLEPVLPLFHYRATDASGIVENELCPVYTARTTSTPQPHPGEVAEFAWVAPAALAAAVDHAPWAFSPWLVLQARLLPFLGGSGRLDRDSEASAPATLRPRPATAIAS</sequence>
<organism evidence="14">
    <name type="scientific">Agromyces sp. G08B096</name>
    <dbReference type="NCBI Taxonomy" id="3156399"/>
    <lineage>
        <taxon>Bacteria</taxon>
        <taxon>Bacillati</taxon>
        <taxon>Actinomycetota</taxon>
        <taxon>Actinomycetes</taxon>
        <taxon>Micrococcales</taxon>
        <taxon>Microbacteriaceae</taxon>
        <taxon>Agromyces</taxon>
    </lineage>
</organism>
<evidence type="ECO:0000256" key="7">
    <source>
        <dbReference type="ARBA" id="ARBA00023211"/>
    </source>
</evidence>
<dbReference type="EMBL" id="CP158374">
    <property type="protein sequence ID" value="XBX82134.1"/>
    <property type="molecule type" value="Genomic_DNA"/>
</dbReference>
<dbReference type="SUPFAM" id="SSF55811">
    <property type="entry name" value="Nudix"/>
    <property type="match status" value="1"/>
</dbReference>
<dbReference type="PANTHER" id="PTHR10885">
    <property type="entry name" value="ISOPENTENYL-DIPHOSPHATE DELTA-ISOMERASE"/>
    <property type="match status" value="1"/>
</dbReference>
<comment type="cofactor">
    <cofactor evidence="10">
        <name>Mn(2+)</name>
        <dbReference type="ChEBI" id="CHEBI:29035"/>
    </cofactor>
    <text evidence="10">Binds 1 Mn(2+) ion per subunit.</text>
</comment>
<feature type="active site" evidence="10 11">
    <location>
        <position position="69"/>
    </location>
</feature>
<dbReference type="InterPro" id="IPR015797">
    <property type="entry name" value="NUDIX_hydrolase-like_dom_sf"/>
</dbReference>
<dbReference type="GO" id="GO:0005737">
    <property type="term" value="C:cytoplasm"/>
    <property type="evidence" value="ECO:0007669"/>
    <property type="project" value="UniProtKB-SubCell"/>
</dbReference>
<keyword evidence="9 10" id="KW-0413">Isomerase</keyword>
<protein>
    <recommendedName>
        <fullName evidence="3 10">Isopentenyl-diphosphate Delta-isomerase</fullName>
        <shortName evidence="10">IPP isomerase</shortName>
        <ecNumber evidence="3 10">5.3.3.2</ecNumber>
    </recommendedName>
    <alternativeName>
        <fullName evidence="10">IPP:DMAPP isomerase</fullName>
    </alternativeName>
    <alternativeName>
        <fullName evidence="10">Isopentenyl pyrophosphate isomerase</fullName>
    </alternativeName>
</protein>
<keyword evidence="8 10" id="KW-0414">Isoprene biosynthesis</keyword>
<evidence type="ECO:0000256" key="8">
    <source>
        <dbReference type="ARBA" id="ARBA00023229"/>
    </source>
</evidence>
<dbReference type="FunFam" id="3.90.79.10:FF:000009">
    <property type="entry name" value="Isopentenyl-diphosphate Delta-isomerase"/>
    <property type="match status" value="1"/>
</dbReference>
<name>A0AAU7W9M1_9MICO</name>
<dbReference type="InterPro" id="IPR011876">
    <property type="entry name" value="IsopentenylPP_isomerase_typ1"/>
</dbReference>
<feature type="region of interest" description="Disordered" evidence="12">
    <location>
        <begin position="181"/>
        <end position="202"/>
    </location>
</feature>
<proteinExistence type="inferred from homology"/>
<keyword evidence="4 10" id="KW-0963">Cytoplasm</keyword>
<dbReference type="Pfam" id="PF00293">
    <property type="entry name" value="NUDIX"/>
    <property type="match status" value="1"/>
</dbReference>
<evidence type="ECO:0000256" key="5">
    <source>
        <dbReference type="ARBA" id="ARBA00022723"/>
    </source>
</evidence>
<evidence type="ECO:0000256" key="11">
    <source>
        <dbReference type="PIRSR" id="PIRSR018427-1"/>
    </source>
</evidence>
<dbReference type="GO" id="GO:0008299">
    <property type="term" value="P:isoprenoid biosynthetic process"/>
    <property type="evidence" value="ECO:0007669"/>
    <property type="project" value="UniProtKB-UniRule"/>
</dbReference>
<feature type="binding site" evidence="10">
    <location>
        <position position="34"/>
    </location>
    <ligand>
        <name>Mn(2+)</name>
        <dbReference type="ChEBI" id="CHEBI:29035"/>
    </ligand>
</feature>
<dbReference type="NCBIfam" id="NF002995">
    <property type="entry name" value="PRK03759.1"/>
    <property type="match status" value="1"/>
</dbReference>
<comment type="pathway">
    <text evidence="1 10">Isoprenoid biosynthesis; dimethylallyl diphosphate biosynthesis; dimethylallyl diphosphate from isopentenyl diphosphate: step 1/1.</text>
</comment>
<dbReference type="EC" id="5.3.3.2" evidence="3 10"/>
<keyword evidence="6 10" id="KW-0460">Magnesium</keyword>
<accession>A0AAU7W9M1</accession>
<dbReference type="NCBIfam" id="TIGR02150">
    <property type="entry name" value="IPP_isom_1"/>
    <property type="match status" value="1"/>
</dbReference>
<dbReference type="AlphaFoldDB" id="A0AAU7W9M1"/>
<evidence type="ECO:0000313" key="14">
    <source>
        <dbReference type="EMBL" id="XBX82134.1"/>
    </source>
</evidence>
<evidence type="ECO:0000256" key="4">
    <source>
        <dbReference type="ARBA" id="ARBA00022490"/>
    </source>
</evidence>
<dbReference type="InterPro" id="IPR056375">
    <property type="entry name" value="Idi_bact"/>
</dbReference>
<feature type="binding site" evidence="10">
    <location>
        <position position="89"/>
    </location>
    <ligand>
        <name>Mg(2+)</name>
        <dbReference type="ChEBI" id="CHEBI:18420"/>
    </ligand>
</feature>
<dbReference type="PANTHER" id="PTHR10885:SF0">
    <property type="entry name" value="ISOPENTENYL-DIPHOSPHATE DELTA-ISOMERASE"/>
    <property type="match status" value="1"/>
</dbReference>
<dbReference type="InterPro" id="IPR000086">
    <property type="entry name" value="NUDIX_hydrolase_dom"/>
</dbReference>
<comment type="subcellular location">
    <subcellularLocation>
        <location evidence="10">Cytoplasm</location>
    </subcellularLocation>
</comment>
<evidence type="ECO:0000256" key="1">
    <source>
        <dbReference type="ARBA" id="ARBA00004826"/>
    </source>
</evidence>
<feature type="binding site" evidence="10">
    <location>
        <position position="27"/>
    </location>
    <ligand>
        <name>Mn(2+)</name>
        <dbReference type="ChEBI" id="CHEBI:29035"/>
    </ligand>
</feature>
<feature type="domain" description="Nudix hydrolase" evidence="13">
    <location>
        <begin position="32"/>
        <end position="166"/>
    </location>
</feature>
<feature type="binding site" evidence="10">
    <location>
        <position position="118"/>
    </location>
    <ligand>
        <name>Mn(2+)</name>
        <dbReference type="ChEBI" id="CHEBI:29035"/>
    </ligand>
</feature>
<feature type="binding site" evidence="10">
    <location>
        <position position="116"/>
    </location>
    <ligand>
        <name>Mn(2+)</name>
        <dbReference type="ChEBI" id="CHEBI:29035"/>
    </ligand>
</feature>
<evidence type="ECO:0000256" key="6">
    <source>
        <dbReference type="ARBA" id="ARBA00022842"/>
    </source>
</evidence>
<dbReference type="PIRSF" id="PIRSF018427">
    <property type="entry name" value="Isopntndiph_ism"/>
    <property type="match status" value="1"/>
</dbReference>
<dbReference type="Gene3D" id="3.90.79.10">
    <property type="entry name" value="Nucleoside Triphosphate Pyrophosphohydrolase"/>
    <property type="match status" value="1"/>
</dbReference>
<comment type="catalytic activity">
    <reaction evidence="10">
        <text>isopentenyl diphosphate = dimethylallyl diphosphate</text>
        <dbReference type="Rhea" id="RHEA:23284"/>
        <dbReference type="ChEBI" id="CHEBI:57623"/>
        <dbReference type="ChEBI" id="CHEBI:128769"/>
        <dbReference type="EC" id="5.3.3.2"/>
    </reaction>
</comment>
<dbReference type="GO" id="GO:0050992">
    <property type="term" value="P:dimethylallyl diphosphate biosynthetic process"/>
    <property type="evidence" value="ECO:0007669"/>
    <property type="project" value="UniProtKB-UniRule"/>
</dbReference>
<evidence type="ECO:0000256" key="3">
    <source>
        <dbReference type="ARBA" id="ARBA00012057"/>
    </source>
</evidence>
<dbReference type="CDD" id="cd02885">
    <property type="entry name" value="NUDIX_IPP_Isomerase"/>
    <property type="match status" value="1"/>
</dbReference>
<gene>
    <name evidence="10 14" type="primary">idi</name>
    <name evidence="14" type="ORF">ABIQ69_16220</name>
</gene>
<dbReference type="GO" id="GO:0004452">
    <property type="term" value="F:isopentenyl-diphosphate delta-isomerase activity"/>
    <property type="evidence" value="ECO:0007669"/>
    <property type="project" value="UniProtKB-UniRule"/>
</dbReference>
<evidence type="ECO:0000256" key="10">
    <source>
        <dbReference type="HAMAP-Rule" id="MF_00202"/>
    </source>
</evidence>
<evidence type="ECO:0000256" key="9">
    <source>
        <dbReference type="ARBA" id="ARBA00023235"/>
    </source>
</evidence>
<dbReference type="HAMAP" id="MF_00202">
    <property type="entry name" value="Idi"/>
    <property type="match status" value="1"/>
</dbReference>
<evidence type="ECO:0000256" key="12">
    <source>
        <dbReference type="SAM" id="MobiDB-lite"/>
    </source>
</evidence>
<reference evidence="14" key="1">
    <citation type="submission" date="2024-05" db="EMBL/GenBank/DDBJ databases">
        <authorList>
            <person name="Yu L."/>
        </authorList>
    </citation>
    <scope>NUCLEOTIDE SEQUENCE</scope>
    <source>
        <strain evidence="14">G08B096</strain>
    </source>
</reference>
<feature type="compositionally biased region" description="Low complexity" evidence="12">
    <location>
        <begin position="186"/>
        <end position="202"/>
    </location>
</feature>
<feature type="binding site" evidence="10">
    <location>
        <position position="71"/>
    </location>
    <ligand>
        <name>Mn(2+)</name>
        <dbReference type="ChEBI" id="CHEBI:29035"/>
    </ligand>
</feature>
<comment type="function">
    <text evidence="10">Catalyzes the 1,3-allylic rearrangement of the homoallylic substrate isopentenyl (IPP) to its highly electrophilic allylic isomer, dimethylallyl diphosphate (DMAPP).</text>
</comment>
<evidence type="ECO:0000259" key="13">
    <source>
        <dbReference type="PROSITE" id="PS51462"/>
    </source>
</evidence>
<keyword evidence="5 10" id="KW-0479">Metal-binding</keyword>